<accession>A0A8H6YRR8</accession>
<dbReference type="PANTHER" id="PTHR38926:SF72">
    <property type="entry name" value="IM:7136021-RELATED"/>
    <property type="match status" value="1"/>
</dbReference>
<dbReference type="PANTHER" id="PTHR38926">
    <property type="entry name" value="F-BOX DOMAIN CONTAINING PROTEIN, EXPRESSED"/>
    <property type="match status" value="1"/>
</dbReference>
<dbReference type="OrthoDB" id="3005190at2759"/>
<keyword evidence="1" id="KW-0175">Coiled coil</keyword>
<keyword evidence="4" id="KW-1185">Reference proteome</keyword>
<sequence length="463" mass="52127">MVATISMRTVLLEQGERTRRSTKADIERLIDDSESKITSLESQINALVELRDRERACVAALRHLISPIHALPVELLAEMFELAIREYTHVDDVCRVAQVCSRWRQVAHSTPRLWTRPVEIKLRRCNGQAYVDALTAWLARSAPLTVPVTLVLGYNFINHIPDEILRTCPRWRSLRLEVPDSTPLSSFVSQLTDFGKFDNLEELDLGTGEEDDPVTFISFTTAPRLRKLTTTIFSSAISILVPWAQLTDLSLTSYFFNTTLNILAQCPSLVKAAIRTIGWHIFPETRQGITLSHLHALSLSFLPESNRDAMQLLDRMSTPALEDLCLDFDSMDVDVAWTQAHLTSFQLRAPNVTQLTLKSSPLTSDDLRTALRYAPSLTHLKIIDCFHCIDDALIVALHYKAGVSPLAPHLHNLLLHDIGDIYTGDILVGMIASRWCTDAELASRPVARWTRVQLSGDCRYFCA</sequence>
<organism evidence="3 4">
    <name type="scientific">Mycena sanguinolenta</name>
    <dbReference type="NCBI Taxonomy" id="230812"/>
    <lineage>
        <taxon>Eukaryota</taxon>
        <taxon>Fungi</taxon>
        <taxon>Dikarya</taxon>
        <taxon>Basidiomycota</taxon>
        <taxon>Agaricomycotina</taxon>
        <taxon>Agaricomycetes</taxon>
        <taxon>Agaricomycetidae</taxon>
        <taxon>Agaricales</taxon>
        <taxon>Marasmiineae</taxon>
        <taxon>Mycenaceae</taxon>
        <taxon>Mycena</taxon>
    </lineage>
</organism>
<dbReference type="InterPro" id="IPR001810">
    <property type="entry name" value="F-box_dom"/>
</dbReference>
<dbReference type="AlphaFoldDB" id="A0A8H6YRR8"/>
<feature type="coiled-coil region" evidence="1">
    <location>
        <begin position="12"/>
        <end position="50"/>
    </location>
</feature>
<dbReference type="Pfam" id="PF12937">
    <property type="entry name" value="F-box-like"/>
    <property type="match status" value="1"/>
</dbReference>
<evidence type="ECO:0000313" key="3">
    <source>
        <dbReference type="EMBL" id="KAF7363974.1"/>
    </source>
</evidence>
<dbReference type="Gene3D" id="1.20.1280.50">
    <property type="match status" value="1"/>
</dbReference>
<dbReference type="Gene3D" id="3.80.10.10">
    <property type="entry name" value="Ribonuclease Inhibitor"/>
    <property type="match status" value="1"/>
</dbReference>
<feature type="domain" description="F-box" evidence="2">
    <location>
        <begin position="69"/>
        <end position="117"/>
    </location>
</feature>
<protein>
    <recommendedName>
        <fullName evidence="2">F-box domain-containing protein</fullName>
    </recommendedName>
</protein>
<evidence type="ECO:0000259" key="2">
    <source>
        <dbReference type="Pfam" id="PF12937"/>
    </source>
</evidence>
<evidence type="ECO:0000313" key="4">
    <source>
        <dbReference type="Proteomes" id="UP000623467"/>
    </source>
</evidence>
<dbReference type="InterPro" id="IPR032675">
    <property type="entry name" value="LRR_dom_sf"/>
</dbReference>
<dbReference type="InterPro" id="IPR036047">
    <property type="entry name" value="F-box-like_dom_sf"/>
</dbReference>
<gene>
    <name evidence="3" type="ORF">MSAN_01056000</name>
</gene>
<dbReference type="EMBL" id="JACAZH010000007">
    <property type="protein sequence ID" value="KAF7363974.1"/>
    <property type="molecule type" value="Genomic_DNA"/>
</dbReference>
<comment type="caution">
    <text evidence="3">The sequence shown here is derived from an EMBL/GenBank/DDBJ whole genome shotgun (WGS) entry which is preliminary data.</text>
</comment>
<dbReference type="SUPFAM" id="SSF81383">
    <property type="entry name" value="F-box domain"/>
    <property type="match status" value="1"/>
</dbReference>
<dbReference type="SUPFAM" id="SSF52047">
    <property type="entry name" value="RNI-like"/>
    <property type="match status" value="1"/>
</dbReference>
<name>A0A8H6YRR8_9AGAR</name>
<dbReference type="Proteomes" id="UP000623467">
    <property type="component" value="Unassembled WGS sequence"/>
</dbReference>
<proteinExistence type="predicted"/>
<reference evidence="3" key="1">
    <citation type="submission" date="2020-05" db="EMBL/GenBank/DDBJ databases">
        <title>Mycena genomes resolve the evolution of fungal bioluminescence.</title>
        <authorList>
            <person name="Tsai I.J."/>
        </authorList>
    </citation>
    <scope>NUCLEOTIDE SEQUENCE</scope>
    <source>
        <strain evidence="3">160909Yilan</strain>
    </source>
</reference>
<evidence type="ECO:0000256" key="1">
    <source>
        <dbReference type="SAM" id="Coils"/>
    </source>
</evidence>